<dbReference type="InterPro" id="IPR013087">
    <property type="entry name" value="Znf_C2H2_type"/>
</dbReference>
<evidence type="ECO:0000313" key="10">
    <source>
        <dbReference type="Proteomes" id="UP000515140"/>
    </source>
</evidence>
<protein>
    <submittedName>
        <fullName evidence="11">Zinc finger and SCAN domain-containing protein 22-like</fullName>
    </submittedName>
</protein>
<dbReference type="FunFam" id="3.30.160.60:FF:000020">
    <property type="entry name" value="Zinc finger protein 14 homolog"/>
    <property type="match status" value="1"/>
</dbReference>
<dbReference type="PROSITE" id="PS00028">
    <property type="entry name" value="ZINC_FINGER_C2H2_1"/>
    <property type="match status" value="2"/>
</dbReference>
<dbReference type="GeneID" id="110203494"/>
<evidence type="ECO:0000256" key="8">
    <source>
        <dbReference type="PROSITE-ProRule" id="PRU00042"/>
    </source>
</evidence>
<keyword evidence="10" id="KW-1185">Reference proteome</keyword>
<dbReference type="Gene3D" id="3.30.160.60">
    <property type="entry name" value="Classic Zinc Finger"/>
    <property type="match status" value="3"/>
</dbReference>
<dbReference type="RefSeq" id="XP_020835653.1">
    <property type="nucleotide sequence ID" value="XM_020979994.1"/>
</dbReference>
<evidence type="ECO:0000256" key="4">
    <source>
        <dbReference type="ARBA" id="ARBA00022771"/>
    </source>
</evidence>
<evidence type="ECO:0000256" key="3">
    <source>
        <dbReference type="ARBA" id="ARBA00022737"/>
    </source>
</evidence>
<name>A0A6P5JQN8_PHACI</name>
<evidence type="ECO:0000256" key="5">
    <source>
        <dbReference type="ARBA" id="ARBA00022833"/>
    </source>
</evidence>
<dbReference type="GO" id="GO:0000981">
    <property type="term" value="F:DNA-binding transcription factor activity, RNA polymerase II-specific"/>
    <property type="evidence" value="ECO:0007669"/>
    <property type="project" value="TreeGrafter"/>
</dbReference>
<feature type="domain" description="C2H2-type" evidence="9">
    <location>
        <begin position="47"/>
        <end position="75"/>
    </location>
</feature>
<dbReference type="GO" id="GO:0000978">
    <property type="term" value="F:RNA polymerase II cis-regulatory region sequence-specific DNA binding"/>
    <property type="evidence" value="ECO:0007669"/>
    <property type="project" value="TreeGrafter"/>
</dbReference>
<evidence type="ECO:0000313" key="11">
    <source>
        <dbReference type="RefSeq" id="XP_020835653.1"/>
    </source>
</evidence>
<gene>
    <name evidence="11" type="primary">LOC110203494</name>
</gene>
<evidence type="ECO:0000256" key="1">
    <source>
        <dbReference type="ARBA" id="ARBA00004123"/>
    </source>
</evidence>
<dbReference type="PANTHER" id="PTHR23226:SF366">
    <property type="entry name" value="ZINC FINGER PROTEIN ZFP2"/>
    <property type="match status" value="1"/>
</dbReference>
<dbReference type="PROSITE" id="PS50157">
    <property type="entry name" value="ZINC_FINGER_C2H2_2"/>
    <property type="match status" value="3"/>
</dbReference>
<dbReference type="Pfam" id="PF00096">
    <property type="entry name" value="zf-C2H2"/>
    <property type="match status" value="3"/>
</dbReference>
<organism evidence="10 11">
    <name type="scientific">Phascolarctos cinereus</name>
    <name type="common">Koala</name>
    <dbReference type="NCBI Taxonomy" id="38626"/>
    <lineage>
        <taxon>Eukaryota</taxon>
        <taxon>Metazoa</taxon>
        <taxon>Chordata</taxon>
        <taxon>Craniata</taxon>
        <taxon>Vertebrata</taxon>
        <taxon>Euteleostomi</taxon>
        <taxon>Mammalia</taxon>
        <taxon>Metatheria</taxon>
        <taxon>Diprotodontia</taxon>
        <taxon>Phascolarctidae</taxon>
        <taxon>Phascolarctos</taxon>
    </lineage>
</organism>
<dbReference type="KEGG" id="pcw:110203494"/>
<dbReference type="GO" id="GO:0008270">
    <property type="term" value="F:zinc ion binding"/>
    <property type="evidence" value="ECO:0007669"/>
    <property type="project" value="UniProtKB-KW"/>
</dbReference>
<dbReference type="InterPro" id="IPR036236">
    <property type="entry name" value="Znf_C2H2_sf"/>
</dbReference>
<dbReference type="SMART" id="SM00355">
    <property type="entry name" value="ZnF_C2H2"/>
    <property type="match status" value="3"/>
</dbReference>
<keyword evidence="2" id="KW-0479">Metal-binding</keyword>
<dbReference type="AlphaFoldDB" id="A0A6P5JQN8"/>
<sequence>MSDPKLGISVENSSKNRLTRDGFSVSSLKEALACDVMSGRQQSIEEKTSQQECGETYCLSTELTRHQRIHIGEKPYECNECERAFCLRAQITLHQRIHTGEKPHKCNVCEKTFSQRRHLTVHQMIHAGEPS</sequence>
<reference evidence="11" key="1">
    <citation type="submission" date="2025-08" db="UniProtKB">
        <authorList>
            <consortium name="RefSeq"/>
        </authorList>
    </citation>
    <scope>IDENTIFICATION</scope>
    <source>
        <tissue evidence="11">Spleen</tissue>
    </source>
</reference>
<keyword evidence="7" id="KW-0539">Nucleus</keyword>
<feature type="domain" description="C2H2-type" evidence="9">
    <location>
        <begin position="76"/>
        <end position="103"/>
    </location>
</feature>
<accession>A0A6P5JQN8</accession>
<keyword evidence="6" id="KW-0238">DNA-binding</keyword>
<keyword evidence="5" id="KW-0862">Zinc</keyword>
<dbReference type="Proteomes" id="UP000515140">
    <property type="component" value="Unplaced"/>
</dbReference>
<keyword evidence="4 8" id="KW-0863">Zinc-finger</keyword>
<keyword evidence="3" id="KW-0677">Repeat</keyword>
<evidence type="ECO:0000256" key="6">
    <source>
        <dbReference type="ARBA" id="ARBA00023125"/>
    </source>
</evidence>
<dbReference type="InParanoid" id="A0A6P5JQN8"/>
<evidence type="ECO:0000256" key="7">
    <source>
        <dbReference type="ARBA" id="ARBA00023242"/>
    </source>
</evidence>
<comment type="subcellular location">
    <subcellularLocation>
        <location evidence="1">Nucleus</location>
    </subcellularLocation>
</comment>
<dbReference type="PANTHER" id="PTHR23226">
    <property type="entry name" value="ZINC FINGER AND SCAN DOMAIN-CONTAINING"/>
    <property type="match status" value="1"/>
</dbReference>
<proteinExistence type="predicted"/>
<dbReference type="SUPFAM" id="SSF57667">
    <property type="entry name" value="beta-beta-alpha zinc fingers"/>
    <property type="match status" value="2"/>
</dbReference>
<evidence type="ECO:0000256" key="2">
    <source>
        <dbReference type="ARBA" id="ARBA00022723"/>
    </source>
</evidence>
<dbReference type="FunFam" id="3.30.160.60:FF:002090">
    <property type="entry name" value="Zinc finger protein 473"/>
    <property type="match status" value="1"/>
</dbReference>
<dbReference type="GO" id="GO:0005634">
    <property type="term" value="C:nucleus"/>
    <property type="evidence" value="ECO:0007669"/>
    <property type="project" value="UniProtKB-SubCell"/>
</dbReference>
<evidence type="ECO:0000259" key="9">
    <source>
        <dbReference type="PROSITE" id="PS50157"/>
    </source>
</evidence>
<feature type="domain" description="C2H2-type" evidence="9">
    <location>
        <begin position="104"/>
        <end position="131"/>
    </location>
</feature>